<protein>
    <submittedName>
        <fullName evidence="2">Fibronectin type III domain-containing protein</fullName>
    </submittedName>
</protein>
<dbReference type="InterPro" id="IPR003961">
    <property type="entry name" value="FN3_dom"/>
</dbReference>
<dbReference type="PROSITE" id="PS50853">
    <property type="entry name" value="FN3"/>
    <property type="match status" value="2"/>
</dbReference>
<dbReference type="SUPFAM" id="SSF49265">
    <property type="entry name" value="Fibronectin type III"/>
    <property type="match status" value="2"/>
</dbReference>
<evidence type="ECO:0000259" key="1">
    <source>
        <dbReference type="PROSITE" id="PS50853"/>
    </source>
</evidence>
<dbReference type="Gene3D" id="2.60.40.10">
    <property type="entry name" value="Immunoglobulins"/>
    <property type="match status" value="2"/>
</dbReference>
<dbReference type="EMBL" id="KY322437">
    <property type="protein sequence ID" value="AUF82503.1"/>
    <property type="molecule type" value="Genomic_DNA"/>
</dbReference>
<sequence length="492" mass="51400">MTNLPSLSNNNYYDGSSVISGDDVISMLTIIDNNFKINNIVTNIVTINDKTAPVFTTVPFINVNTESGFTVNWELSDEGDTNQSFDTPLYIGVYTNNTIPPTNEQVIAGTGNDFLQKIDITDAKTTTNYVFTTLDPNTQYYVYILAQDNEGNQTSLYSSEPSTIDISVPTGLGSVSLSAGSNPESQVNVTGLQSVTDNDSLSSLTVKYGTVNNPSDGGTVSVPVTLSSGSAASDTQVVSGLSLLTQYYFWVRATDPSSNDTGDVATSPASITTLDQTAPTGLNSVTISAGGTPASQVLVSGLQSITDNDQISTLTIKYGTVNDPNNGGTVSVPVTLSSGSAASNTQTISGLSGNTQYYFWIQAVDPSSNDSGNIATSPVSITTASSGVVVPSGWTSDGSGGAFRIRSIPDGNSTITESGINSSYQFRVRYTATRDGSSGSYTFSGPGINVNSGGETTSNANVQGSYVTGQTSYSYSSFVNDFVAQARFEITT</sequence>
<evidence type="ECO:0000313" key="2">
    <source>
        <dbReference type="EMBL" id="AUF82503.1"/>
    </source>
</evidence>
<gene>
    <name evidence="2" type="ORF">TetV_421</name>
</gene>
<dbReference type="Proteomes" id="UP000244773">
    <property type="component" value="Segment"/>
</dbReference>
<reference evidence="2" key="1">
    <citation type="journal article" date="2018" name="Virology">
        <title>A giant virus infecting green algae encodes key fermentation genes.</title>
        <authorList>
            <person name="Schvarcz C.R."/>
            <person name="Steward G.F."/>
        </authorList>
    </citation>
    <scope>NUCLEOTIDE SEQUENCE [LARGE SCALE GENOMIC DNA]</scope>
</reference>
<feature type="domain" description="Fibronectin type-III" evidence="1">
    <location>
        <begin position="278"/>
        <end position="386"/>
    </location>
</feature>
<dbReference type="InterPro" id="IPR013783">
    <property type="entry name" value="Ig-like_fold"/>
</dbReference>
<evidence type="ECO:0000313" key="3">
    <source>
        <dbReference type="Proteomes" id="UP000244773"/>
    </source>
</evidence>
<name>A0A2P0VNM4_9VIRU</name>
<keyword evidence="3" id="KW-1185">Reference proteome</keyword>
<accession>A0A2P0VNM4</accession>
<dbReference type="InterPro" id="IPR036116">
    <property type="entry name" value="FN3_sf"/>
</dbReference>
<feature type="domain" description="Fibronectin type-III" evidence="1">
    <location>
        <begin position="168"/>
        <end position="276"/>
    </location>
</feature>
<proteinExistence type="predicted"/>
<organism evidence="2">
    <name type="scientific">Tetraselmis virus 1</name>
    <dbReference type="NCBI Taxonomy" id="2060617"/>
    <lineage>
        <taxon>Viruses</taxon>
        <taxon>Varidnaviria</taxon>
        <taxon>Bamfordvirae</taxon>
        <taxon>Nucleocytoviricota</taxon>
        <taxon>Megaviricetes</taxon>
        <taxon>Imitervirales</taxon>
        <taxon>Allomimiviridae</taxon>
        <taxon>Oceanusvirus</taxon>
        <taxon>Oceanusvirus kaneohense</taxon>
    </lineage>
</organism>